<evidence type="ECO:0000313" key="3">
    <source>
        <dbReference type="Proteomes" id="UP000198327"/>
    </source>
</evidence>
<gene>
    <name evidence="2" type="ORF">SAMN05421642_102412</name>
</gene>
<feature type="domain" description="Restriction endonuclease type II-like" evidence="1">
    <location>
        <begin position="213"/>
        <end position="280"/>
    </location>
</feature>
<dbReference type="Proteomes" id="UP000198327">
    <property type="component" value="Unassembled WGS sequence"/>
</dbReference>
<proteinExistence type="predicted"/>
<dbReference type="Pfam" id="PF18741">
    <property type="entry name" value="MTES_1575"/>
    <property type="match status" value="1"/>
</dbReference>
<accession>A0A239EL14</accession>
<dbReference type="SUPFAM" id="SSF52980">
    <property type="entry name" value="Restriction endonuclease-like"/>
    <property type="match status" value="1"/>
</dbReference>
<keyword evidence="3" id="KW-1185">Reference proteome</keyword>
<dbReference type="EMBL" id="FZOW01000002">
    <property type="protein sequence ID" value="SNS44602.1"/>
    <property type="molecule type" value="Genomic_DNA"/>
</dbReference>
<reference evidence="3" key="1">
    <citation type="submission" date="2017-06" db="EMBL/GenBank/DDBJ databases">
        <authorList>
            <person name="Varghese N."/>
            <person name="Submissions S."/>
        </authorList>
    </citation>
    <scope>NUCLEOTIDE SEQUENCE [LARGE SCALE GENOMIC DNA]</scope>
    <source>
        <strain evidence="3">JCM 23211</strain>
    </source>
</reference>
<dbReference type="AlphaFoldDB" id="A0A239EL14"/>
<evidence type="ECO:0000313" key="2">
    <source>
        <dbReference type="EMBL" id="SNS44602.1"/>
    </source>
</evidence>
<dbReference type="InterPro" id="IPR049468">
    <property type="entry name" value="Restrct_endonuc-II-like_dom"/>
</dbReference>
<protein>
    <recommendedName>
        <fullName evidence="1">Restriction endonuclease type II-like domain-containing protein</fullName>
    </recommendedName>
</protein>
<dbReference type="RefSeq" id="WP_176444133.1">
    <property type="nucleotide sequence ID" value="NZ_FZOW01000002.1"/>
</dbReference>
<name>A0A239EL14_9NOCA</name>
<organism evidence="2 3">
    <name type="scientific">Rhodococcoides kyotonense</name>
    <dbReference type="NCBI Taxonomy" id="398843"/>
    <lineage>
        <taxon>Bacteria</taxon>
        <taxon>Bacillati</taxon>
        <taxon>Actinomycetota</taxon>
        <taxon>Actinomycetes</taxon>
        <taxon>Mycobacteriales</taxon>
        <taxon>Nocardiaceae</taxon>
        <taxon>Rhodococcoides</taxon>
    </lineage>
</organism>
<evidence type="ECO:0000259" key="1">
    <source>
        <dbReference type="Pfam" id="PF18741"/>
    </source>
</evidence>
<dbReference type="InterPro" id="IPR011335">
    <property type="entry name" value="Restrct_endonuc-II-like"/>
</dbReference>
<dbReference type="Gene3D" id="3.40.960.10">
    <property type="entry name" value="VSR Endonuclease"/>
    <property type="match status" value="1"/>
</dbReference>
<sequence length="287" mass="32047">MDNSPFVGSDAVKDGILTRSELRRDHTRIYRDVYLPRECTLDALTRARAAWMFSRGHAVVAGPSAAAIHGSRWIDADHTAELIWHEHRQPYSAIRIRADILAANELQVVDGIRVTTPARTAFDLGRRGKFARALEMVDALCNATGLSPAAVSVLAESHRGSRGIVQLRQVLEIADGGAESPQESRLRLLVLDSGLPRPTTQIEVRGSDGRVFARIDLGWERWKIAIEYDGEHHWSNPAQRAWDIERTYRLEQLGWIVIRVSALQLRRDPMGVMSRIRGALLAAGARI</sequence>